<dbReference type="GO" id="GO:0044205">
    <property type="term" value="P:'de novo' UMP biosynthetic process"/>
    <property type="evidence" value="ECO:0007669"/>
    <property type="project" value="UniProtKB-UniRule"/>
</dbReference>
<feature type="binding site" evidence="9 11">
    <location>
        <position position="123"/>
    </location>
    <ligand>
        <name>substrate</name>
    </ligand>
</feature>
<feature type="domain" description="Orotidine 5'-phosphate decarboxylase" evidence="12">
    <location>
        <begin position="9"/>
        <end position="230"/>
    </location>
</feature>
<evidence type="ECO:0000256" key="2">
    <source>
        <dbReference type="ARBA" id="ARBA00004861"/>
    </source>
</evidence>
<evidence type="ECO:0000256" key="3">
    <source>
        <dbReference type="ARBA" id="ARBA00011738"/>
    </source>
</evidence>
<comment type="caution">
    <text evidence="13">The sequence shown here is derived from an EMBL/GenBank/DDBJ whole genome shotgun (WGS) entry which is preliminary data.</text>
</comment>
<evidence type="ECO:0000256" key="11">
    <source>
        <dbReference type="PIRSR" id="PIRSR614732-2"/>
    </source>
</evidence>
<feature type="binding site" evidence="9 11">
    <location>
        <position position="194"/>
    </location>
    <ligand>
        <name>substrate</name>
    </ligand>
</feature>
<evidence type="ECO:0000256" key="9">
    <source>
        <dbReference type="HAMAP-Rule" id="MF_01200"/>
    </source>
</evidence>
<evidence type="ECO:0000313" key="13">
    <source>
        <dbReference type="EMBL" id="RLE10735.1"/>
    </source>
</evidence>
<dbReference type="GO" id="GO:0005829">
    <property type="term" value="C:cytosol"/>
    <property type="evidence" value="ECO:0007669"/>
    <property type="project" value="TreeGrafter"/>
</dbReference>
<dbReference type="InterPro" id="IPR011060">
    <property type="entry name" value="RibuloseP-bd_barrel"/>
</dbReference>
<evidence type="ECO:0000313" key="14">
    <source>
        <dbReference type="Proteomes" id="UP000279422"/>
    </source>
</evidence>
<dbReference type="InterPro" id="IPR001754">
    <property type="entry name" value="OMPdeCOase_dom"/>
</dbReference>
<dbReference type="GO" id="GO:0006207">
    <property type="term" value="P:'de novo' pyrimidine nucleobase biosynthetic process"/>
    <property type="evidence" value="ECO:0007669"/>
    <property type="project" value="InterPro"/>
</dbReference>
<organism evidence="13 14">
    <name type="scientific">Aerophobetes bacterium</name>
    <dbReference type="NCBI Taxonomy" id="2030807"/>
    <lineage>
        <taxon>Bacteria</taxon>
        <taxon>Candidatus Aerophobota</taxon>
    </lineage>
</organism>
<feature type="binding site" evidence="9 11">
    <location>
        <position position="15"/>
    </location>
    <ligand>
        <name>substrate</name>
    </ligand>
</feature>
<evidence type="ECO:0000256" key="5">
    <source>
        <dbReference type="ARBA" id="ARBA00022975"/>
    </source>
</evidence>
<dbReference type="CDD" id="cd04725">
    <property type="entry name" value="OMP_decarboxylase_like"/>
    <property type="match status" value="1"/>
</dbReference>
<dbReference type="InterPro" id="IPR014732">
    <property type="entry name" value="OMPdecase"/>
</dbReference>
<evidence type="ECO:0000256" key="1">
    <source>
        <dbReference type="ARBA" id="ARBA00002356"/>
    </source>
</evidence>
<dbReference type="EC" id="4.1.1.23" evidence="9"/>
<dbReference type="SUPFAM" id="SSF51366">
    <property type="entry name" value="Ribulose-phoshate binding barrel"/>
    <property type="match status" value="1"/>
</dbReference>
<comment type="pathway">
    <text evidence="2 9">Pyrimidine metabolism; UMP biosynthesis via de novo pathway; UMP from orotate: step 2/2.</text>
</comment>
<comment type="function">
    <text evidence="1 9">Catalyzes the decarboxylation of orotidine 5'-monophosphate (OMP) to uridine 5'-monophosphate (UMP).</text>
</comment>
<evidence type="ECO:0000259" key="12">
    <source>
        <dbReference type="SMART" id="SM00934"/>
    </source>
</evidence>
<dbReference type="FunFam" id="3.20.20.70:FF:000015">
    <property type="entry name" value="Orotidine 5'-phosphate decarboxylase"/>
    <property type="match status" value="1"/>
</dbReference>
<feature type="binding site" evidence="9">
    <location>
        <begin position="64"/>
        <end position="73"/>
    </location>
    <ligand>
        <name>substrate</name>
    </ligand>
</feature>
<keyword evidence="5 9" id="KW-0665">Pyrimidine biosynthesis</keyword>
<dbReference type="PANTHER" id="PTHR32119:SF2">
    <property type="entry name" value="OROTIDINE 5'-PHOSPHATE DECARBOXYLASE"/>
    <property type="match status" value="1"/>
</dbReference>
<sequence length="238" mass="26266">MKIIPAKERLILALDVDTVEKIRVLVRQLSELVGIFKVGPRVFTRYGPKIIEIIQREGARVFYDAKFYDIPSVVEKAAQVVGEMGVDMFTVHTLGGSEMMRRAASAAKEKNSKIKAIGVTILTSLDSSAVRRELGIEKSLREEVLHLARLARGAGLDGVVSSPQELESLRRAFGRNILLVVPGIRPKGMKKGDQRRVMTPAEAVKRGADFLVLGRPVLEAEDPGKVLEKILEEIEDAE</sequence>
<dbReference type="UniPathway" id="UPA00070">
    <property type="reaction ID" value="UER00120"/>
</dbReference>
<dbReference type="InterPro" id="IPR013785">
    <property type="entry name" value="Aldolase_TIM"/>
</dbReference>
<dbReference type="PANTHER" id="PTHR32119">
    <property type="entry name" value="OROTIDINE 5'-PHOSPHATE DECARBOXYLASE"/>
    <property type="match status" value="1"/>
</dbReference>
<accession>A0A497E619</accession>
<evidence type="ECO:0000256" key="6">
    <source>
        <dbReference type="ARBA" id="ARBA00023239"/>
    </source>
</evidence>
<feature type="active site" description="For OMPdecase activity" evidence="10">
    <location>
        <position position="66"/>
    </location>
</feature>
<dbReference type="SMART" id="SM00934">
    <property type="entry name" value="OMPdecase"/>
    <property type="match status" value="1"/>
</dbReference>
<evidence type="ECO:0000256" key="8">
    <source>
        <dbReference type="ARBA" id="ARBA00061012"/>
    </source>
</evidence>
<evidence type="ECO:0000256" key="10">
    <source>
        <dbReference type="PIRSR" id="PIRSR614732-1"/>
    </source>
</evidence>
<dbReference type="Pfam" id="PF00215">
    <property type="entry name" value="OMPdecase"/>
    <property type="match status" value="1"/>
</dbReference>
<dbReference type="NCBIfam" id="TIGR01740">
    <property type="entry name" value="pyrF"/>
    <property type="match status" value="1"/>
</dbReference>
<feature type="active site" description="For OMPdecase activity" evidence="10">
    <location>
        <position position="64"/>
    </location>
</feature>
<protein>
    <recommendedName>
        <fullName evidence="9">Orotidine 5'-phosphate decarboxylase</fullName>
        <ecNumber evidence="9">4.1.1.23</ecNumber>
    </recommendedName>
    <alternativeName>
        <fullName evidence="9">OMP decarboxylase</fullName>
        <shortName evidence="9">OMPDCase</shortName>
        <shortName evidence="9">OMPdecase</shortName>
    </alternativeName>
</protein>
<feature type="active site" description="Proton donor" evidence="9">
    <location>
        <position position="66"/>
    </location>
</feature>
<feature type="binding site" evidence="9 11">
    <location>
        <position position="37"/>
    </location>
    <ligand>
        <name>substrate</name>
    </ligand>
</feature>
<evidence type="ECO:0000256" key="4">
    <source>
        <dbReference type="ARBA" id="ARBA00022793"/>
    </source>
</evidence>
<name>A0A497E619_UNCAE</name>
<comment type="subunit">
    <text evidence="3 9">Homodimer.</text>
</comment>
<evidence type="ECO:0000256" key="7">
    <source>
        <dbReference type="ARBA" id="ARBA00049157"/>
    </source>
</evidence>
<dbReference type="GO" id="GO:0004590">
    <property type="term" value="F:orotidine-5'-phosphate decarboxylase activity"/>
    <property type="evidence" value="ECO:0007669"/>
    <property type="project" value="UniProtKB-UniRule"/>
</dbReference>
<feature type="binding site" evidence="9 11">
    <location>
        <position position="185"/>
    </location>
    <ligand>
        <name>substrate</name>
    </ligand>
</feature>
<comment type="similarity">
    <text evidence="8 9">Belongs to the OMP decarboxylase family. Type 1 subfamily.</text>
</comment>
<feature type="binding site" evidence="9 11">
    <location>
        <position position="214"/>
    </location>
    <ligand>
        <name>substrate</name>
    </ligand>
</feature>
<dbReference type="AlphaFoldDB" id="A0A497E619"/>
<dbReference type="HAMAP" id="MF_01200_B">
    <property type="entry name" value="OMPdecase_type1_B"/>
    <property type="match status" value="1"/>
</dbReference>
<dbReference type="EMBL" id="QMPZ01000003">
    <property type="protein sequence ID" value="RLE10735.1"/>
    <property type="molecule type" value="Genomic_DNA"/>
</dbReference>
<dbReference type="Gene3D" id="3.20.20.70">
    <property type="entry name" value="Aldolase class I"/>
    <property type="match status" value="1"/>
</dbReference>
<feature type="binding site" evidence="9 11">
    <location>
        <position position="215"/>
    </location>
    <ligand>
        <name>substrate</name>
    </ligand>
</feature>
<dbReference type="Proteomes" id="UP000279422">
    <property type="component" value="Unassembled WGS sequence"/>
</dbReference>
<proteinExistence type="inferred from homology"/>
<dbReference type="NCBIfam" id="NF001273">
    <property type="entry name" value="PRK00230.1"/>
    <property type="match status" value="1"/>
</dbReference>
<reference evidence="13 14" key="1">
    <citation type="submission" date="2018-06" db="EMBL/GenBank/DDBJ databases">
        <title>Extensive metabolic versatility and redundancy in microbially diverse, dynamic hydrothermal sediments.</title>
        <authorList>
            <person name="Dombrowski N."/>
            <person name="Teske A."/>
            <person name="Baker B.J."/>
        </authorList>
    </citation>
    <scope>NUCLEOTIDE SEQUENCE [LARGE SCALE GENOMIC DNA]</scope>
    <source>
        <strain evidence="13">B47_G16</strain>
    </source>
</reference>
<dbReference type="InterPro" id="IPR047596">
    <property type="entry name" value="OMPdecase_bac"/>
</dbReference>
<keyword evidence="4 9" id="KW-0210">Decarboxylase</keyword>
<comment type="catalytic activity">
    <reaction evidence="7 9">
        <text>orotidine 5'-phosphate + H(+) = UMP + CO2</text>
        <dbReference type="Rhea" id="RHEA:11596"/>
        <dbReference type="ChEBI" id="CHEBI:15378"/>
        <dbReference type="ChEBI" id="CHEBI:16526"/>
        <dbReference type="ChEBI" id="CHEBI:57538"/>
        <dbReference type="ChEBI" id="CHEBI:57865"/>
        <dbReference type="EC" id="4.1.1.23"/>
    </reaction>
</comment>
<keyword evidence="6 9" id="KW-0456">Lyase</keyword>
<gene>
    <name evidence="9" type="primary">pyrF</name>
    <name evidence="13" type="ORF">DRJ00_00650</name>
</gene>
<feature type="active site" description="For OMPdecase activity" evidence="10">
    <location>
        <position position="69"/>
    </location>
</feature>